<dbReference type="Gene3D" id="2.120.10.10">
    <property type="match status" value="2"/>
</dbReference>
<feature type="domain" description="Sialidase" evidence="2">
    <location>
        <begin position="66"/>
        <end position="150"/>
    </location>
</feature>
<proteinExistence type="predicted"/>
<reference evidence="3 4" key="1">
    <citation type="submission" date="2019-02" db="EMBL/GenBank/DDBJ databases">
        <title>Paenibacillus sp. nov., isolated from surface-sterilized tissue of Thalictrum simplex L.</title>
        <authorList>
            <person name="Tuo L."/>
        </authorList>
    </citation>
    <scope>NUCLEOTIDE SEQUENCE [LARGE SCALE GENOMIC DNA]</scope>
    <source>
        <strain evidence="3 4">N2SHLJ1</strain>
    </source>
</reference>
<dbReference type="EMBL" id="SIRE01000026">
    <property type="protein sequence ID" value="TBL71395.1"/>
    <property type="molecule type" value="Genomic_DNA"/>
</dbReference>
<dbReference type="PANTHER" id="PTHR43752">
    <property type="entry name" value="BNR/ASP-BOX REPEAT FAMILY PROTEIN"/>
    <property type="match status" value="1"/>
</dbReference>
<evidence type="ECO:0000259" key="2">
    <source>
        <dbReference type="Pfam" id="PF13088"/>
    </source>
</evidence>
<sequence>MKKLRRMSIALSLVLTGSILSTAIASPAQAQPSPGLQGIYRTNMSPDDAVNSSVHGSTMVELSDNTLFTVWFSGDGERDGNNTKLVGARSSDGGRTWTTPFTVYDTLDFPDNNPVLYVDHQARLWLFYNVIYNGQWVSAQTKYMYADPGNYEYAARNGGNPKWHYPAPIYMNAGDAMVGLSSGYSGGNWAYKVKGSEIKSVDPSKVNATTAPLDTTKYPLVTSWYNPNDKRYVTDSFVASMKQKYDQYLVYLNAQKPYDDVYTGRTQEVIDMLNTGLYTVSGATYTKYEPPIIKNSIERASGADNDLNTWNPMYRKLGWQTKNKPIEVQYGGKTRLILPLYSDSLALSICVYTDDHGETWQMSDAIVGSGAIQGTLVQLQNGTIRGYFRSGKLDGKNGRLAWHTTYSDSTDGGATWSVAKVDPYLKNDGGFEISKLPNGDWLAATNQETKRDATQSGHRSSMDLLLSKDEGQTWKSIMIKNDPAFKETYEYPSVVVDRSGNALVNYSYYYYIGSVKNKAIGYARIEAPEITKLFGSVISATYGAGTPVPTVSGATYGSLNLSKNTNAQLTFTLNVDGGTVNDGDLVWSSDTTSVATVATVNGSTATVSALNVNSGTALITVISQKYGTIYKFFVNVTPGSPG</sequence>
<protein>
    <recommendedName>
        <fullName evidence="2">Sialidase domain-containing protein</fullName>
    </recommendedName>
</protein>
<dbReference type="OrthoDB" id="41724at2"/>
<dbReference type="InterPro" id="IPR036278">
    <property type="entry name" value="Sialidase_sf"/>
</dbReference>
<evidence type="ECO:0000256" key="1">
    <source>
        <dbReference type="SAM" id="SignalP"/>
    </source>
</evidence>
<dbReference type="Pfam" id="PF13088">
    <property type="entry name" value="BNR_2"/>
    <property type="match status" value="2"/>
</dbReference>
<dbReference type="CDD" id="cd15482">
    <property type="entry name" value="Sialidase_non-viral"/>
    <property type="match status" value="2"/>
</dbReference>
<dbReference type="RefSeq" id="WP_131017260.1">
    <property type="nucleotide sequence ID" value="NZ_SIRE01000026.1"/>
</dbReference>
<keyword evidence="4" id="KW-1185">Reference proteome</keyword>
<gene>
    <name evidence="3" type="ORF">EYB31_30360</name>
</gene>
<evidence type="ECO:0000313" key="4">
    <source>
        <dbReference type="Proteomes" id="UP000293142"/>
    </source>
</evidence>
<dbReference type="PANTHER" id="PTHR43752:SF2">
    <property type="entry name" value="BNR_ASP-BOX REPEAT FAMILY PROTEIN"/>
    <property type="match status" value="1"/>
</dbReference>
<comment type="caution">
    <text evidence="3">The sequence shown here is derived from an EMBL/GenBank/DDBJ whole genome shotgun (WGS) entry which is preliminary data.</text>
</comment>
<feature type="signal peptide" evidence="1">
    <location>
        <begin position="1"/>
        <end position="30"/>
    </location>
</feature>
<accession>A0A4Q9DIA3</accession>
<dbReference type="InterPro" id="IPR011040">
    <property type="entry name" value="Sialidase"/>
</dbReference>
<organism evidence="3 4">
    <name type="scientific">Paenibacillus thalictri</name>
    <dbReference type="NCBI Taxonomy" id="2527873"/>
    <lineage>
        <taxon>Bacteria</taxon>
        <taxon>Bacillati</taxon>
        <taxon>Bacillota</taxon>
        <taxon>Bacilli</taxon>
        <taxon>Bacillales</taxon>
        <taxon>Paenibacillaceae</taxon>
        <taxon>Paenibacillus</taxon>
    </lineage>
</organism>
<evidence type="ECO:0000313" key="3">
    <source>
        <dbReference type="EMBL" id="TBL71395.1"/>
    </source>
</evidence>
<feature type="chain" id="PRO_5020896326" description="Sialidase domain-containing protein" evidence="1">
    <location>
        <begin position="31"/>
        <end position="642"/>
    </location>
</feature>
<name>A0A4Q9DIA3_9BACL</name>
<dbReference type="AlphaFoldDB" id="A0A4Q9DIA3"/>
<dbReference type="SUPFAM" id="SSF50939">
    <property type="entry name" value="Sialidases"/>
    <property type="match status" value="1"/>
</dbReference>
<keyword evidence="1" id="KW-0732">Signal</keyword>
<dbReference type="Gene3D" id="2.60.40.1080">
    <property type="match status" value="1"/>
</dbReference>
<dbReference type="Proteomes" id="UP000293142">
    <property type="component" value="Unassembled WGS sequence"/>
</dbReference>
<feature type="domain" description="Sialidase" evidence="2">
    <location>
        <begin position="322"/>
        <end position="501"/>
    </location>
</feature>